<keyword evidence="2" id="KW-1185">Reference proteome</keyword>
<dbReference type="eggNOG" id="ENOG5030ICG">
    <property type="taxonomic scope" value="Bacteria"/>
</dbReference>
<dbReference type="HOGENOM" id="CLU_062186_3_0_11"/>
<dbReference type="PATRIC" id="fig|1200352.3.peg.61"/>
<protein>
    <submittedName>
        <fullName evidence="1">Transposase for insertion sequence</fullName>
    </submittedName>
</protein>
<dbReference type="EMBL" id="CP003696">
    <property type="protein sequence ID" value="AGP29724.1"/>
    <property type="molecule type" value="Genomic_DNA"/>
</dbReference>
<name>S4XB82_9CORY</name>
<organism evidence="1 2">
    <name type="scientific">Corynebacterium terpenotabidum Y-11</name>
    <dbReference type="NCBI Taxonomy" id="1200352"/>
    <lineage>
        <taxon>Bacteria</taxon>
        <taxon>Bacillati</taxon>
        <taxon>Actinomycetota</taxon>
        <taxon>Actinomycetes</taxon>
        <taxon>Mycobacteriales</taxon>
        <taxon>Corynebacteriaceae</taxon>
        <taxon>Corynebacterium</taxon>
    </lineage>
</organism>
<dbReference type="KEGG" id="cter:A606_00330"/>
<dbReference type="AlphaFoldDB" id="S4XB82"/>
<sequence length="115" mass="12448">MGSPPADPLKSTTNTLEGGINAMIKTLARAHRGLTAEHQRTIIDWWLHLHTQIPDDPVKIAGDQGWGQVALAKAQDLLAAEEPGPSEDGRPAIYDTAIDSTYQHSMGVQKGWVGR</sequence>
<reference evidence="1 2" key="1">
    <citation type="submission" date="2012-06" db="EMBL/GenBank/DDBJ databases">
        <title>Complete genome sequence of Corynebacterium terpenotabidum Y-11 (=DSM 44721).</title>
        <authorList>
            <person name="Ruckert C."/>
            <person name="Albersmeier A."/>
            <person name="Al-Dilaimi A."/>
            <person name="Szczepanowski R."/>
            <person name="Kalinowski J."/>
        </authorList>
    </citation>
    <scope>NUCLEOTIDE SEQUENCE [LARGE SCALE GENOMIC DNA]</scope>
    <source>
        <strain evidence="1 2">Y-11</strain>
    </source>
</reference>
<accession>S4XB82</accession>
<dbReference type="Proteomes" id="UP000014809">
    <property type="component" value="Chromosome"/>
</dbReference>
<gene>
    <name evidence="1" type="ORF">A606_00330</name>
</gene>
<evidence type="ECO:0000313" key="2">
    <source>
        <dbReference type="Proteomes" id="UP000014809"/>
    </source>
</evidence>
<evidence type="ECO:0000313" key="1">
    <source>
        <dbReference type="EMBL" id="AGP29724.1"/>
    </source>
</evidence>
<proteinExistence type="predicted"/>